<dbReference type="EMBL" id="RPOK01000004">
    <property type="protein sequence ID" value="RPJ65744.1"/>
    <property type="molecule type" value="Genomic_DNA"/>
</dbReference>
<proteinExistence type="inferred from homology"/>
<dbReference type="Proteomes" id="UP000275281">
    <property type="component" value="Unassembled WGS sequence"/>
</dbReference>
<dbReference type="InterPro" id="IPR050190">
    <property type="entry name" value="UPF0213_domain"/>
</dbReference>
<dbReference type="AlphaFoldDB" id="A0A3N5Z5U4"/>
<comment type="caution">
    <text evidence="3">The sequence shown here is derived from an EMBL/GenBank/DDBJ whole genome shotgun (WGS) entry which is preliminary data.</text>
</comment>
<evidence type="ECO:0000256" key="1">
    <source>
        <dbReference type="ARBA" id="ARBA00007435"/>
    </source>
</evidence>
<keyword evidence="4" id="KW-1185">Reference proteome</keyword>
<sequence length="118" mass="13626">MSIPAITTQQPQCLPWFIYIIETRHGELYTGITTDVNRRMAQHRGERKGGAKYLRNKGPFTTRQLWQTVNRSSATQAELWIKSQSKKNKLALLDEPASMPFEDVFVCERLSDSVLLRE</sequence>
<dbReference type="Pfam" id="PF01541">
    <property type="entry name" value="GIY-YIG"/>
    <property type="match status" value="1"/>
</dbReference>
<comment type="similarity">
    <text evidence="1">Belongs to the UPF0213 family.</text>
</comment>
<name>A0A3N5Z5U4_9ALTE</name>
<dbReference type="Gene3D" id="3.40.1440.10">
    <property type="entry name" value="GIY-YIG endonuclease"/>
    <property type="match status" value="1"/>
</dbReference>
<protein>
    <submittedName>
        <fullName evidence="3">GIY-YIG nuclease family protein</fullName>
    </submittedName>
</protein>
<feature type="domain" description="GIY-YIG" evidence="2">
    <location>
        <begin position="14"/>
        <end position="91"/>
    </location>
</feature>
<organism evidence="3 4">
    <name type="scientific">Alteromonas sediminis</name>
    <dbReference type="NCBI Taxonomy" id="2259342"/>
    <lineage>
        <taxon>Bacteria</taxon>
        <taxon>Pseudomonadati</taxon>
        <taxon>Pseudomonadota</taxon>
        <taxon>Gammaproteobacteria</taxon>
        <taxon>Alteromonadales</taxon>
        <taxon>Alteromonadaceae</taxon>
        <taxon>Alteromonas/Salinimonas group</taxon>
        <taxon>Alteromonas</taxon>
    </lineage>
</organism>
<dbReference type="PANTHER" id="PTHR34477:SF1">
    <property type="entry name" value="UPF0213 PROTEIN YHBQ"/>
    <property type="match status" value="1"/>
</dbReference>
<evidence type="ECO:0000259" key="2">
    <source>
        <dbReference type="PROSITE" id="PS50164"/>
    </source>
</evidence>
<dbReference type="PROSITE" id="PS50164">
    <property type="entry name" value="GIY_YIG"/>
    <property type="match status" value="1"/>
</dbReference>
<dbReference type="RefSeq" id="WP_124028375.1">
    <property type="nucleotide sequence ID" value="NZ_JBHRSN010000007.1"/>
</dbReference>
<accession>A0A3N5Z5U4</accession>
<evidence type="ECO:0000313" key="3">
    <source>
        <dbReference type="EMBL" id="RPJ65744.1"/>
    </source>
</evidence>
<dbReference type="SUPFAM" id="SSF82771">
    <property type="entry name" value="GIY-YIG endonuclease"/>
    <property type="match status" value="1"/>
</dbReference>
<dbReference type="InterPro" id="IPR035901">
    <property type="entry name" value="GIY-YIG_endonuc_sf"/>
</dbReference>
<gene>
    <name evidence="3" type="ORF">DRW07_13080</name>
</gene>
<reference evidence="3 4" key="1">
    <citation type="submission" date="2018-11" db="EMBL/GenBank/DDBJ databases">
        <authorList>
            <person name="Ye M.-Q."/>
            <person name="Du Z.-J."/>
        </authorList>
    </citation>
    <scope>NUCLEOTIDE SEQUENCE [LARGE SCALE GENOMIC DNA]</scope>
    <source>
        <strain evidence="3 4">U0105</strain>
    </source>
</reference>
<dbReference type="PANTHER" id="PTHR34477">
    <property type="entry name" value="UPF0213 PROTEIN YHBQ"/>
    <property type="match status" value="1"/>
</dbReference>
<evidence type="ECO:0000313" key="4">
    <source>
        <dbReference type="Proteomes" id="UP000275281"/>
    </source>
</evidence>
<dbReference type="OrthoDB" id="9797095at2"/>
<dbReference type="InterPro" id="IPR000305">
    <property type="entry name" value="GIY-YIG_endonuc"/>
</dbReference>
<dbReference type="CDD" id="cd10456">
    <property type="entry name" value="GIY-YIG_UPF0213"/>
    <property type="match status" value="1"/>
</dbReference>